<evidence type="ECO:0008006" key="3">
    <source>
        <dbReference type="Google" id="ProtNLM"/>
    </source>
</evidence>
<evidence type="ECO:0000313" key="2">
    <source>
        <dbReference type="Proteomes" id="UP000274822"/>
    </source>
</evidence>
<proteinExistence type="predicted"/>
<dbReference type="Proteomes" id="UP000274822">
    <property type="component" value="Unassembled WGS sequence"/>
</dbReference>
<sequence length="498" mass="55578">MPLTTLPDKLQHTIFTGLITNSRDSYDSGILDLYCCSLVSREWYTATLKFLPRHVLHTENLSKSELERLANVLAFSQRYELKLGRVPRWVQIMATNLLCIHPWQPVTILDQRRVGPISRVVRGLQPHVHTLSLYLFEATDPHRLMLLHELATQLAPGLRAIRSLRISKLAEIKCATLPISKLAKVKHIVPRISKLAKVKHTTPIPQTAPHPVLTLATHLNLYLDQIHLLESQISPALLLALRRCPGIRVLRLHSVTVTASLSPDFLSDTIACWVDLRVLSIRDMAAEAKNKKKPVPFLAPTIHYLSHCPPPELSILELDDNAPHDPSTDLPRLVTACGRRLTSLALPPLETRADPRNRLLAHILATPMPHLRRLDLSRVRHGREDLLPCKTKIVAETPAYSVPAWPKLRELVLGDCPVGDAFLGRLVEGCPRLECVRIADGVGHAALVSLLQAAGFKRAEGMTEQEGDGDAYVRVGVILQEMSKIWGWKEGEGLVVMV</sequence>
<gene>
    <name evidence="1" type="ORF">BC938DRAFT_476997</name>
</gene>
<dbReference type="EMBL" id="RBNJ01025736">
    <property type="protein sequence ID" value="RUS15313.1"/>
    <property type="molecule type" value="Genomic_DNA"/>
</dbReference>
<organism evidence="1 2">
    <name type="scientific">Jimgerdemannia flammicorona</name>
    <dbReference type="NCBI Taxonomy" id="994334"/>
    <lineage>
        <taxon>Eukaryota</taxon>
        <taxon>Fungi</taxon>
        <taxon>Fungi incertae sedis</taxon>
        <taxon>Mucoromycota</taxon>
        <taxon>Mucoromycotina</taxon>
        <taxon>Endogonomycetes</taxon>
        <taxon>Endogonales</taxon>
        <taxon>Endogonaceae</taxon>
        <taxon>Jimgerdemannia</taxon>
    </lineage>
</organism>
<dbReference type="Gene3D" id="3.80.10.10">
    <property type="entry name" value="Ribonuclease Inhibitor"/>
    <property type="match status" value="1"/>
</dbReference>
<name>A0A433PCQ0_9FUNG</name>
<dbReference type="InterPro" id="IPR032675">
    <property type="entry name" value="LRR_dom_sf"/>
</dbReference>
<comment type="caution">
    <text evidence="1">The sequence shown here is derived from an EMBL/GenBank/DDBJ whole genome shotgun (WGS) entry which is preliminary data.</text>
</comment>
<keyword evidence="2" id="KW-1185">Reference proteome</keyword>
<dbReference type="SUPFAM" id="SSF52047">
    <property type="entry name" value="RNI-like"/>
    <property type="match status" value="1"/>
</dbReference>
<dbReference type="AlphaFoldDB" id="A0A433PCQ0"/>
<accession>A0A433PCQ0</accession>
<protein>
    <recommendedName>
        <fullName evidence="3">F-box domain-containing protein</fullName>
    </recommendedName>
</protein>
<reference evidence="1 2" key="1">
    <citation type="journal article" date="2018" name="New Phytol.">
        <title>Phylogenomics of Endogonaceae and evolution of mycorrhizas within Mucoromycota.</title>
        <authorList>
            <person name="Chang Y."/>
            <person name="Desiro A."/>
            <person name="Na H."/>
            <person name="Sandor L."/>
            <person name="Lipzen A."/>
            <person name="Clum A."/>
            <person name="Barry K."/>
            <person name="Grigoriev I.V."/>
            <person name="Martin F.M."/>
            <person name="Stajich J.E."/>
            <person name="Smith M.E."/>
            <person name="Bonito G."/>
            <person name="Spatafora J.W."/>
        </authorList>
    </citation>
    <scope>NUCLEOTIDE SEQUENCE [LARGE SCALE GENOMIC DNA]</scope>
    <source>
        <strain evidence="1 2">AD002</strain>
    </source>
</reference>
<evidence type="ECO:0000313" key="1">
    <source>
        <dbReference type="EMBL" id="RUS15313.1"/>
    </source>
</evidence>